<sequence>MMWRRRHMYPPCWKNLSTTCKARAQWQCEICGVHQQATRRSKRTGKPYIVWLHAAHVKLHDTLNSQPSLLCLCPSCHGYYDFLLRLREQGIRLERIKHRRQTRKRIASLVSQAA</sequence>
<dbReference type="Proteomes" id="UP000004508">
    <property type="component" value="Unassembled WGS sequence"/>
</dbReference>
<evidence type="ECO:0000313" key="1">
    <source>
        <dbReference type="EMBL" id="EFH86426.1"/>
    </source>
</evidence>
<comment type="caution">
    <text evidence="1">The sequence shown here is derived from an EMBL/GenBank/DDBJ whole genome shotgun (WGS) entry which is preliminary data.</text>
</comment>
<dbReference type="AlphaFoldDB" id="D6TKX6"/>
<reference evidence="1 2" key="1">
    <citation type="journal article" date="2011" name="Stand. Genomic Sci.">
        <title>Non-contiguous finished genome sequence and contextual data of the filamentous soil bacterium Ktedonobacter racemifer type strain (SOSP1-21).</title>
        <authorList>
            <person name="Chang Y.J."/>
            <person name="Land M."/>
            <person name="Hauser L."/>
            <person name="Chertkov O."/>
            <person name="Del Rio T.G."/>
            <person name="Nolan M."/>
            <person name="Copeland A."/>
            <person name="Tice H."/>
            <person name="Cheng J.F."/>
            <person name="Lucas S."/>
            <person name="Han C."/>
            <person name="Goodwin L."/>
            <person name="Pitluck S."/>
            <person name="Ivanova N."/>
            <person name="Ovchinikova G."/>
            <person name="Pati A."/>
            <person name="Chen A."/>
            <person name="Palaniappan K."/>
            <person name="Mavromatis K."/>
            <person name="Liolios K."/>
            <person name="Brettin T."/>
            <person name="Fiebig A."/>
            <person name="Rohde M."/>
            <person name="Abt B."/>
            <person name="Goker M."/>
            <person name="Detter J.C."/>
            <person name="Woyke T."/>
            <person name="Bristow J."/>
            <person name="Eisen J.A."/>
            <person name="Markowitz V."/>
            <person name="Hugenholtz P."/>
            <person name="Kyrpides N.C."/>
            <person name="Klenk H.P."/>
            <person name="Lapidus A."/>
        </authorList>
    </citation>
    <scope>NUCLEOTIDE SEQUENCE [LARGE SCALE GENOMIC DNA]</scope>
    <source>
        <strain evidence="2">DSM 44963</strain>
    </source>
</reference>
<keyword evidence="2" id="KW-1185">Reference proteome</keyword>
<dbReference type="STRING" id="485913.Krac_7724"/>
<dbReference type="InParanoid" id="D6TKX6"/>
<evidence type="ECO:0008006" key="3">
    <source>
        <dbReference type="Google" id="ProtNLM"/>
    </source>
</evidence>
<accession>D6TKX6</accession>
<gene>
    <name evidence="1" type="ORF">Krac_7724</name>
</gene>
<protein>
    <recommendedName>
        <fullName evidence="3">HNH endonuclease</fullName>
    </recommendedName>
</protein>
<dbReference type="EMBL" id="ADVG01000002">
    <property type="protein sequence ID" value="EFH86426.1"/>
    <property type="molecule type" value="Genomic_DNA"/>
</dbReference>
<name>D6TKX6_KTERA</name>
<evidence type="ECO:0000313" key="2">
    <source>
        <dbReference type="Proteomes" id="UP000004508"/>
    </source>
</evidence>
<organism evidence="1 2">
    <name type="scientific">Ktedonobacter racemifer DSM 44963</name>
    <dbReference type="NCBI Taxonomy" id="485913"/>
    <lineage>
        <taxon>Bacteria</taxon>
        <taxon>Bacillati</taxon>
        <taxon>Chloroflexota</taxon>
        <taxon>Ktedonobacteria</taxon>
        <taxon>Ktedonobacterales</taxon>
        <taxon>Ktedonobacteraceae</taxon>
        <taxon>Ktedonobacter</taxon>
    </lineage>
</organism>
<proteinExistence type="predicted"/>